<dbReference type="Gene3D" id="1.10.1020.10">
    <property type="entry name" value="Adenine-specific Methyltransferase, Domain 2"/>
    <property type="match status" value="1"/>
</dbReference>
<organism evidence="7">
    <name type="scientific">Salmonella enterica</name>
    <name type="common">Salmonella choleraesuis</name>
    <dbReference type="NCBI Taxonomy" id="28901"/>
    <lineage>
        <taxon>Bacteria</taxon>
        <taxon>Pseudomonadati</taxon>
        <taxon>Pseudomonadota</taxon>
        <taxon>Gammaproteobacteria</taxon>
        <taxon>Enterobacterales</taxon>
        <taxon>Enterobacteriaceae</taxon>
        <taxon>Salmonella</taxon>
    </lineage>
</organism>
<keyword evidence="3 7" id="KW-0489">Methyltransferase</keyword>
<proteinExistence type="inferred from homology"/>
<evidence type="ECO:0000256" key="2">
    <source>
        <dbReference type="ARBA" id="ARBA00011900"/>
    </source>
</evidence>
<evidence type="ECO:0000256" key="6">
    <source>
        <dbReference type="ARBA" id="ARBA00047942"/>
    </source>
</evidence>
<evidence type="ECO:0000256" key="1">
    <source>
        <dbReference type="ARBA" id="ARBA00006594"/>
    </source>
</evidence>
<evidence type="ECO:0000313" key="7">
    <source>
        <dbReference type="EMBL" id="EBL7518575.1"/>
    </source>
</evidence>
<dbReference type="GO" id="GO:0009307">
    <property type="term" value="P:DNA restriction-modification system"/>
    <property type="evidence" value="ECO:0007669"/>
    <property type="project" value="InterPro"/>
</dbReference>
<evidence type="ECO:0000256" key="3">
    <source>
        <dbReference type="ARBA" id="ARBA00022603"/>
    </source>
</evidence>
<gene>
    <name evidence="7" type="ORF">C1B90_21300</name>
</gene>
<dbReference type="InterPro" id="IPR029063">
    <property type="entry name" value="SAM-dependent_MTases_sf"/>
</dbReference>
<sequence length="213" mass="23940">MDVSTPGRSGHPQPVGIVSPFLKWVGAKTRSMNVLLSCLPSPQAVDCLIEPFAGSTSVFINTRYRQYVLADSNADLVDTWRHARDNPEGLTEALHHLFGDGNTEMAWQRNRLAFNTMPPGPEKSALFIYLNRHGFNGLCRYNQKGLFNVPFGRYRKRGPYGTLTFQPTLFPMSFPYPTATSKGEKECLRAGPGSPSGLYSLSRCRVQMLWFRF</sequence>
<dbReference type="NCBIfam" id="TIGR00571">
    <property type="entry name" value="dam"/>
    <property type="match status" value="1"/>
</dbReference>
<dbReference type="PANTHER" id="PTHR30481:SF3">
    <property type="entry name" value="DNA ADENINE METHYLASE"/>
    <property type="match status" value="1"/>
</dbReference>
<reference evidence="7" key="1">
    <citation type="submission" date="2018-07" db="EMBL/GenBank/DDBJ databases">
        <authorList>
            <consortium name="PulseNet: The National Subtyping Network for Foodborne Disease Surveillance"/>
            <person name="Tarr C.L."/>
            <person name="Trees E."/>
            <person name="Katz L.S."/>
            <person name="Carleton-Romer H.A."/>
            <person name="Stroika S."/>
            <person name="Kucerova Z."/>
            <person name="Roache K.F."/>
            <person name="Sabol A.L."/>
            <person name="Besser J."/>
            <person name="Gerner-Smidt P."/>
        </authorList>
    </citation>
    <scope>NUCLEOTIDE SEQUENCE</scope>
    <source>
        <strain evidence="7">PNUSAS031704</strain>
    </source>
</reference>
<keyword evidence="4 7" id="KW-0808">Transferase</keyword>
<accession>A0A5T4LNB3</accession>
<comment type="catalytic activity">
    <reaction evidence="6">
        <text>a 2'-deoxyadenosine in DNA + S-adenosyl-L-methionine = an N(6)-methyl-2'-deoxyadenosine in DNA + S-adenosyl-L-homocysteine + H(+)</text>
        <dbReference type="Rhea" id="RHEA:15197"/>
        <dbReference type="Rhea" id="RHEA-COMP:12418"/>
        <dbReference type="Rhea" id="RHEA-COMP:12419"/>
        <dbReference type="ChEBI" id="CHEBI:15378"/>
        <dbReference type="ChEBI" id="CHEBI:57856"/>
        <dbReference type="ChEBI" id="CHEBI:59789"/>
        <dbReference type="ChEBI" id="CHEBI:90615"/>
        <dbReference type="ChEBI" id="CHEBI:90616"/>
        <dbReference type="EC" id="2.1.1.72"/>
    </reaction>
</comment>
<dbReference type="InterPro" id="IPR012327">
    <property type="entry name" value="MeTrfase_D12"/>
</dbReference>
<dbReference type="GO" id="GO:0043565">
    <property type="term" value="F:sequence-specific DNA binding"/>
    <property type="evidence" value="ECO:0007669"/>
    <property type="project" value="TreeGrafter"/>
</dbReference>
<dbReference type="Pfam" id="PF02086">
    <property type="entry name" value="MethyltransfD12"/>
    <property type="match status" value="1"/>
</dbReference>
<dbReference type="InterPro" id="IPR023095">
    <property type="entry name" value="Ade_MeTrfase_dom_2"/>
</dbReference>
<dbReference type="GO" id="GO:1904047">
    <property type="term" value="F:S-adenosyl-L-methionine binding"/>
    <property type="evidence" value="ECO:0007669"/>
    <property type="project" value="TreeGrafter"/>
</dbReference>
<evidence type="ECO:0000256" key="4">
    <source>
        <dbReference type="ARBA" id="ARBA00022679"/>
    </source>
</evidence>
<protein>
    <recommendedName>
        <fullName evidence="2">site-specific DNA-methyltransferase (adenine-specific)</fullName>
        <ecNumber evidence="2">2.1.1.72</ecNumber>
    </recommendedName>
</protein>
<dbReference type="GO" id="GO:0009007">
    <property type="term" value="F:site-specific DNA-methyltransferase (adenine-specific) activity"/>
    <property type="evidence" value="ECO:0007669"/>
    <property type="project" value="UniProtKB-EC"/>
</dbReference>
<dbReference type="AlphaFoldDB" id="A0A5T4LNB3"/>
<comment type="similarity">
    <text evidence="1">Belongs to the N(4)/N(6)-methyltransferase family.</text>
</comment>
<evidence type="ECO:0000256" key="5">
    <source>
        <dbReference type="ARBA" id="ARBA00022691"/>
    </source>
</evidence>
<dbReference type="SUPFAM" id="SSF53335">
    <property type="entry name" value="S-adenosyl-L-methionine-dependent methyltransferases"/>
    <property type="match status" value="1"/>
</dbReference>
<dbReference type="EMBL" id="AAGACD010000008">
    <property type="protein sequence ID" value="EBL7518575.1"/>
    <property type="molecule type" value="Genomic_DNA"/>
</dbReference>
<dbReference type="PANTHER" id="PTHR30481">
    <property type="entry name" value="DNA ADENINE METHYLASE"/>
    <property type="match status" value="1"/>
</dbReference>
<dbReference type="PRINTS" id="PR00505">
    <property type="entry name" value="D12N6MTFRASE"/>
</dbReference>
<keyword evidence="5" id="KW-0949">S-adenosyl-L-methionine</keyword>
<name>A0A5T4LNB3_SALER</name>
<comment type="caution">
    <text evidence="7">The sequence shown here is derived from an EMBL/GenBank/DDBJ whole genome shotgun (WGS) entry which is preliminary data.</text>
</comment>
<dbReference type="GO" id="GO:0032259">
    <property type="term" value="P:methylation"/>
    <property type="evidence" value="ECO:0007669"/>
    <property type="project" value="UniProtKB-KW"/>
</dbReference>
<dbReference type="EC" id="2.1.1.72" evidence="2"/>
<dbReference type="GO" id="GO:0006298">
    <property type="term" value="P:mismatch repair"/>
    <property type="evidence" value="ECO:0007669"/>
    <property type="project" value="TreeGrafter"/>
</dbReference>